<name>A0A9W6GKI4_9FUSO</name>
<evidence type="ECO:0000256" key="2">
    <source>
        <dbReference type="ARBA" id="ARBA00023150"/>
    </source>
</evidence>
<evidence type="ECO:0000313" key="3">
    <source>
        <dbReference type="EMBL" id="GLI55287.1"/>
    </source>
</evidence>
<dbReference type="SUPFAM" id="SSF53927">
    <property type="entry name" value="Cytidine deaminase-like"/>
    <property type="match status" value="1"/>
</dbReference>
<reference evidence="3" key="1">
    <citation type="submission" date="2022-12" db="EMBL/GenBank/DDBJ databases">
        <title>Reference genome sequencing for broad-spectrum identification of bacterial and archaeal isolates by mass spectrometry.</title>
        <authorList>
            <person name="Sekiguchi Y."/>
            <person name="Tourlousse D.M."/>
        </authorList>
    </citation>
    <scope>NUCLEOTIDE SEQUENCE</scope>
    <source>
        <strain evidence="3">10succ1</strain>
    </source>
</reference>
<sequence>MRSKINIFTEEAVDLLVNGRKLITFMCTPDNLSELALGYLYSRGLIGHKGEFIGASPCSSGRRIFSLVDRKLEEEVYTIKNVVLSGCGSGELPKGEAFKRRGTLGEYSESLERIREIFREMLDSARLHKTTGGTHCAAIGDLSGRVLVREDIGRHNAVDKVIGAALDEGMDLEHSTIIITGRVSSDMVIKAAGAGVPVVASMRITSNLALDIAREYGVSLIGRIGSPEPIIYNEIEGIQIEVD</sequence>
<dbReference type="PIRSF" id="PIRSF015626">
    <property type="entry name" value="FdhD"/>
    <property type="match status" value="1"/>
</dbReference>
<dbReference type="Gene3D" id="3.10.20.10">
    <property type="match status" value="1"/>
</dbReference>
<dbReference type="NCBIfam" id="TIGR00129">
    <property type="entry name" value="fdhD_narQ"/>
    <property type="match status" value="1"/>
</dbReference>
<keyword evidence="4" id="KW-1185">Reference proteome</keyword>
<accession>A0A9W6GKI4</accession>
<dbReference type="Gene3D" id="3.40.140.10">
    <property type="entry name" value="Cytidine Deaminase, domain 2"/>
    <property type="match status" value="1"/>
</dbReference>
<dbReference type="InterPro" id="IPR003786">
    <property type="entry name" value="FdhD"/>
</dbReference>
<dbReference type="GO" id="GO:0006777">
    <property type="term" value="P:Mo-molybdopterin cofactor biosynthetic process"/>
    <property type="evidence" value="ECO:0007669"/>
    <property type="project" value="UniProtKB-KW"/>
</dbReference>
<dbReference type="GO" id="GO:0016783">
    <property type="term" value="F:sulfurtransferase activity"/>
    <property type="evidence" value="ECO:0007669"/>
    <property type="project" value="InterPro"/>
</dbReference>
<proteinExistence type="predicted"/>
<dbReference type="InterPro" id="IPR016193">
    <property type="entry name" value="Cytidine_deaminase-like"/>
</dbReference>
<gene>
    <name evidence="3" type="primary">fdhD</name>
    <name evidence="3" type="ORF">PM10SUCC1_08010</name>
</gene>
<dbReference type="PANTHER" id="PTHR30592">
    <property type="entry name" value="FORMATE DEHYDROGENASE"/>
    <property type="match status" value="1"/>
</dbReference>
<dbReference type="PANTHER" id="PTHR30592:SF1">
    <property type="entry name" value="SULFUR CARRIER PROTEIN FDHD"/>
    <property type="match status" value="1"/>
</dbReference>
<keyword evidence="1" id="KW-0963">Cytoplasm</keyword>
<protein>
    <submittedName>
        <fullName evidence="3">Sulfurtransferase FdhD</fullName>
    </submittedName>
</protein>
<dbReference type="AlphaFoldDB" id="A0A9W6GKI4"/>
<evidence type="ECO:0000256" key="1">
    <source>
        <dbReference type="ARBA" id="ARBA00022490"/>
    </source>
</evidence>
<dbReference type="RefSeq" id="WP_281833633.1">
    <property type="nucleotide sequence ID" value="NZ_BSDY01000003.1"/>
</dbReference>
<comment type="caution">
    <text evidence="3">The sequence shown here is derived from an EMBL/GenBank/DDBJ whole genome shotgun (WGS) entry which is preliminary data.</text>
</comment>
<dbReference type="EMBL" id="BSDY01000003">
    <property type="protein sequence ID" value="GLI55287.1"/>
    <property type="molecule type" value="Genomic_DNA"/>
</dbReference>
<evidence type="ECO:0000313" key="4">
    <source>
        <dbReference type="Proteomes" id="UP001144471"/>
    </source>
</evidence>
<organism evidence="3 4">
    <name type="scientific">Propionigenium maris DSM 9537</name>
    <dbReference type="NCBI Taxonomy" id="1123000"/>
    <lineage>
        <taxon>Bacteria</taxon>
        <taxon>Fusobacteriati</taxon>
        <taxon>Fusobacteriota</taxon>
        <taxon>Fusobacteriia</taxon>
        <taxon>Fusobacteriales</taxon>
        <taxon>Fusobacteriaceae</taxon>
        <taxon>Propionigenium</taxon>
    </lineage>
</organism>
<keyword evidence="2" id="KW-0501">Molybdenum cofactor biosynthesis</keyword>
<dbReference type="Proteomes" id="UP001144471">
    <property type="component" value="Unassembled WGS sequence"/>
</dbReference>
<dbReference type="Pfam" id="PF02634">
    <property type="entry name" value="FdhD-NarQ"/>
    <property type="match status" value="1"/>
</dbReference>